<protein>
    <recommendedName>
        <fullName evidence="6">Peptidase A1 domain-containing protein</fullName>
    </recommendedName>
</protein>
<sequence>MVFSSKWILLFATVASLTSTGTTQICTPALGDRGHTYVVSTQDELDLIADHCTTVNGSVVLFANYTGGFHLPNVRNITGGLAWRAWYADPYTPEQPSPTTVDLPDLEYVGESMSMHSLSTLTKLSAPKLRTVGWTVDVEYAAEVDLRALESAENFRYMGNVSTLRVDSLREVHQRLFICNKDGCLRGVTPDTAFDLALPSLSVAGEIDIDGRYSSLAMPQLSNISAPASTSGYSIVANGRFRFGTSGGEVLNLTFPKLSYVSGGMWVDGGIGSFEMAGMRNLTSALSLASSTPLNVTLPFRKATYIDILGSITEARFPNLESWESLTVYSRLKLDCGITGDSLANTTAYPYNCYYIEGDSPSGGLSVSAKAGIGIGAGIGGLLSIGLLVWLIDKRKKRTEGLKSESNIHLEETPPTYGEVRRQDNPPEYASTRSGD</sequence>
<evidence type="ECO:0000313" key="4">
    <source>
        <dbReference type="EMBL" id="KAL2812297.1"/>
    </source>
</evidence>
<evidence type="ECO:0000256" key="1">
    <source>
        <dbReference type="SAM" id="MobiDB-lite"/>
    </source>
</evidence>
<gene>
    <name evidence="4" type="ORF">BJX63DRAFT_397056</name>
</gene>
<evidence type="ECO:0000256" key="3">
    <source>
        <dbReference type="SAM" id="SignalP"/>
    </source>
</evidence>
<comment type="caution">
    <text evidence="4">The sequence shown here is derived from an EMBL/GenBank/DDBJ whole genome shotgun (WGS) entry which is preliminary data.</text>
</comment>
<feature type="compositionally biased region" description="Basic and acidic residues" evidence="1">
    <location>
        <begin position="401"/>
        <end position="412"/>
    </location>
</feature>
<organism evidence="4 5">
    <name type="scientific">Aspergillus granulosus</name>
    <dbReference type="NCBI Taxonomy" id="176169"/>
    <lineage>
        <taxon>Eukaryota</taxon>
        <taxon>Fungi</taxon>
        <taxon>Dikarya</taxon>
        <taxon>Ascomycota</taxon>
        <taxon>Pezizomycotina</taxon>
        <taxon>Eurotiomycetes</taxon>
        <taxon>Eurotiomycetidae</taxon>
        <taxon>Eurotiales</taxon>
        <taxon>Aspergillaceae</taxon>
        <taxon>Aspergillus</taxon>
        <taxon>Aspergillus subgen. Nidulantes</taxon>
    </lineage>
</organism>
<feature type="chain" id="PRO_5045916686" description="Peptidase A1 domain-containing protein" evidence="3">
    <location>
        <begin position="24"/>
        <end position="436"/>
    </location>
</feature>
<keyword evidence="3" id="KW-0732">Signal</keyword>
<proteinExistence type="predicted"/>
<accession>A0ABR4HA76</accession>
<evidence type="ECO:0000313" key="5">
    <source>
        <dbReference type="Proteomes" id="UP001610334"/>
    </source>
</evidence>
<keyword evidence="5" id="KW-1185">Reference proteome</keyword>
<feature type="signal peptide" evidence="3">
    <location>
        <begin position="1"/>
        <end position="23"/>
    </location>
</feature>
<keyword evidence="2" id="KW-0472">Membrane</keyword>
<reference evidence="4 5" key="1">
    <citation type="submission" date="2024-07" db="EMBL/GenBank/DDBJ databases">
        <title>Section-level genome sequencing and comparative genomics of Aspergillus sections Usti and Cavernicolus.</title>
        <authorList>
            <consortium name="Lawrence Berkeley National Laboratory"/>
            <person name="Nybo J.L."/>
            <person name="Vesth T.C."/>
            <person name="Theobald S."/>
            <person name="Frisvad J.C."/>
            <person name="Larsen T.O."/>
            <person name="Kjaerboelling I."/>
            <person name="Rothschild-Mancinelli K."/>
            <person name="Lyhne E.K."/>
            <person name="Kogle M.E."/>
            <person name="Barry K."/>
            <person name="Clum A."/>
            <person name="Na H."/>
            <person name="Ledsgaard L."/>
            <person name="Lin J."/>
            <person name="Lipzen A."/>
            <person name="Kuo A."/>
            <person name="Riley R."/>
            <person name="Mondo S."/>
            <person name="Labutti K."/>
            <person name="Haridas S."/>
            <person name="Pangalinan J."/>
            <person name="Salamov A.A."/>
            <person name="Simmons B.A."/>
            <person name="Magnuson J.K."/>
            <person name="Chen J."/>
            <person name="Drula E."/>
            <person name="Henrissat B."/>
            <person name="Wiebenga A."/>
            <person name="Lubbers R.J."/>
            <person name="Gomes A.C."/>
            <person name="Makela M.R."/>
            <person name="Stajich J."/>
            <person name="Grigoriev I.V."/>
            <person name="Mortensen U.H."/>
            <person name="De Vries R.P."/>
            <person name="Baker S.E."/>
            <person name="Andersen M.R."/>
        </authorList>
    </citation>
    <scope>NUCLEOTIDE SEQUENCE [LARGE SCALE GENOMIC DNA]</scope>
    <source>
        <strain evidence="4 5">CBS 588.65</strain>
    </source>
</reference>
<evidence type="ECO:0000256" key="2">
    <source>
        <dbReference type="SAM" id="Phobius"/>
    </source>
</evidence>
<dbReference type="Proteomes" id="UP001610334">
    <property type="component" value="Unassembled WGS sequence"/>
</dbReference>
<name>A0ABR4HA76_9EURO</name>
<keyword evidence="2" id="KW-1133">Transmembrane helix</keyword>
<evidence type="ECO:0008006" key="6">
    <source>
        <dbReference type="Google" id="ProtNLM"/>
    </source>
</evidence>
<feature type="region of interest" description="Disordered" evidence="1">
    <location>
        <begin position="401"/>
        <end position="436"/>
    </location>
</feature>
<keyword evidence="2" id="KW-0812">Transmembrane</keyword>
<dbReference type="EMBL" id="JBFXLT010000049">
    <property type="protein sequence ID" value="KAL2812297.1"/>
    <property type="molecule type" value="Genomic_DNA"/>
</dbReference>
<feature type="transmembrane region" description="Helical" evidence="2">
    <location>
        <begin position="371"/>
        <end position="392"/>
    </location>
</feature>